<dbReference type="RefSeq" id="XP_013242444.1">
    <property type="nucleotide sequence ID" value="XM_013386990.1"/>
</dbReference>
<accession>A0A066VTQ6</accession>
<protein>
    <submittedName>
        <fullName evidence="2">Uncharacterized protein</fullName>
    </submittedName>
</protein>
<evidence type="ECO:0000313" key="3">
    <source>
        <dbReference type="Proteomes" id="UP000027361"/>
    </source>
</evidence>
<feature type="compositionally biased region" description="Basic and acidic residues" evidence="1">
    <location>
        <begin position="105"/>
        <end position="114"/>
    </location>
</feature>
<dbReference type="InParanoid" id="A0A066VTQ6"/>
<dbReference type="GeneID" id="25263292"/>
<dbReference type="OrthoDB" id="3359339at2759"/>
<feature type="region of interest" description="Disordered" evidence="1">
    <location>
        <begin position="1"/>
        <end position="147"/>
    </location>
</feature>
<feature type="compositionally biased region" description="Basic and acidic residues" evidence="1">
    <location>
        <begin position="24"/>
        <end position="34"/>
    </location>
</feature>
<dbReference type="AlphaFoldDB" id="A0A066VTQ6"/>
<comment type="caution">
    <text evidence="2">The sequence shown here is derived from an EMBL/GenBank/DDBJ whole genome shotgun (WGS) entry which is preliminary data.</text>
</comment>
<dbReference type="HOGENOM" id="CLU_140506_0_0_1"/>
<proteinExistence type="predicted"/>
<organism evidence="2 3">
    <name type="scientific">Tilletiaria anomala (strain ATCC 24038 / CBS 436.72 / UBC 951)</name>
    <dbReference type="NCBI Taxonomy" id="1037660"/>
    <lineage>
        <taxon>Eukaryota</taxon>
        <taxon>Fungi</taxon>
        <taxon>Dikarya</taxon>
        <taxon>Basidiomycota</taxon>
        <taxon>Ustilaginomycotina</taxon>
        <taxon>Exobasidiomycetes</taxon>
        <taxon>Georgefischeriales</taxon>
        <taxon>Tilletiariaceae</taxon>
        <taxon>Tilletiaria</taxon>
    </lineage>
</organism>
<dbReference type="OMA" id="PHEIDHK"/>
<dbReference type="EMBL" id="JMSN01000059">
    <property type="protein sequence ID" value="KDN43668.1"/>
    <property type="molecule type" value="Genomic_DNA"/>
</dbReference>
<reference evidence="2 3" key="1">
    <citation type="submission" date="2014-05" db="EMBL/GenBank/DDBJ databases">
        <title>Draft genome sequence of a rare smut relative, Tilletiaria anomala UBC 951.</title>
        <authorList>
            <consortium name="DOE Joint Genome Institute"/>
            <person name="Toome M."/>
            <person name="Kuo A."/>
            <person name="Henrissat B."/>
            <person name="Lipzen A."/>
            <person name="Tritt A."/>
            <person name="Yoshinaga Y."/>
            <person name="Zane M."/>
            <person name="Barry K."/>
            <person name="Grigoriev I.V."/>
            <person name="Spatafora J.W."/>
            <person name="Aimea M.C."/>
        </authorList>
    </citation>
    <scope>NUCLEOTIDE SEQUENCE [LARGE SCALE GENOMIC DNA]</scope>
    <source>
        <strain evidence="2 3">UBC 951</strain>
    </source>
</reference>
<gene>
    <name evidence="2" type="ORF">K437DRAFT_248317</name>
</gene>
<feature type="compositionally biased region" description="Basic and acidic residues" evidence="1">
    <location>
        <begin position="83"/>
        <end position="96"/>
    </location>
</feature>
<sequence length="147" mass="15888">MRPASLASKGSQYIKDSFQSRTKVTSDESNVHEPELDEFLGASVSIGHTGQTGGGTNAKMIPSEEGGDVRSQRPGTGSDSFEGEGRFGGQEERNNEKLVGNPGGFDEKPHEIDHKRHVQLNEPVPKTEDQHLDPEQAGTARSHTVHS</sequence>
<name>A0A066VTQ6_TILAU</name>
<dbReference type="Proteomes" id="UP000027361">
    <property type="component" value="Unassembled WGS sequence"/>
</dbReference>
<feature type="compositionally biased region" description="Basic and acidic residues" evidence="1">
    <location>
        <begin position="125"/>
        <end position="134"/>
    </location>
</feature>
<keyword evidence="3" id="KW-1185">Reference proteome</keyword>
<evidence type="ECO:0000256" key="1">
    <source>
        <dbReference type="SAM" id="MobiDB-lite"/>
    </source>
</evidence>
<evidence type="ECO:0000313" key="2">
    <source>
        <dbReference type="EMBL" id="KDN43668.1"/>
    </source>
</evidence>